<reference evidence="1 2" key="1">
    <citation type="submission" date="2019-10" db="EMBL/GenBank/DDBJ databases">
        <authorList>
            <person name="Wang R."/>
        </authorList>
    </citation>
    <scope>NUCLEOTIDE SEQUENCE [LARGE SCALE GENOMIC DNA]</scope>
    <source>
        <strain evidence="1 2">ATCC 19377</strain>
    </source>
</reference>
<protein>
    <submittedName>
        <fullName evidence="1">Uncharacterized protein</fullName>
    </submittedName>
</protein>
<proteinExistence type="predicted"/>
<organism evidence="1 2">
    <name type="scientific">Acidithiobacillus thiooxidans ATCC 19377</name>
    <dbReference type="NCBI Taxonomy" id="637390"/>
    <lineage>
        <taxon>Bacteria</taxon>
        <taxon>Pseudomonadati</taxon>
        <taxon>Pseudomonadota</taxon>
        <taxon>Acidithiobacillia</taxon>
        <taxon>Acidithiobacillales</taxon>
        <taxon>Acidithiobacillaceae</taxon>
        <taxon>Acidithiobacillus</taxon>
    </lineage>
</organism>
<accession>A0A5P9XR43</accession>
<sequence length="51" mass="6253">MFLTELLGYESYKNMVLYYYVMMRRLLLVYFTHDELVYINRIGLYKPDSSS</sequence>
<evidence type="ECO:0000313" key="1">
    <source>
        <dbReference type="EMBL" id="QFX96332.1"/>
    </source>
</evidence>
<dbReference type="AlphaFoldDB" id="A0A5P9XR43"/>
<evidence type="ECO:0000313" key="2">
    <source>
        <dbReference type="Proteomes" id="UP000363590"/>
    </source>
</evidence>
<gene>
    <name evidence="1" type="ORF">GCD22_02090</name>
</gene>
<name>A0A5P9XR43_ACITH</name>
<dbReference type="EMBL" id="CP045571">
    <property type="protein sequence ID" value="QFX96332.1"/>
    <property type="molecule type" value="Genomic_DNA"/>
</dbReference>
<dbReference type="KEGG" id="atx:GCD22_02090"/>
<dbReference type="Proteomes" id="UP000363590">
    <property type="component" value="Chromosome"/>
</dbReference>